<comment type="caution">
    <text evidence="6">The sequence shown here is derived from an EMBL/GenBank/DDBJ whole genome shotgun (WGS) entry which is preliminary data.</text>
</comment>
<evidence type="ECO:0000313" key="7">
    <source>
        <dbReference type="Proteomes" id="UP000275267"/>
    </source>
</evidence>
<organism evidence="6 7">
    <name type="scientific">Panicum miliaceum</name>
    <name type="common">Proso millet</name>
    <name type="synonym">Broomcorn millet</name>
    <dbReference type="NCBI Taxonomy" id="4540"/>
    <lineage>
        <taxon>Eukaryota</taxon>
        <taxon>Viridiplantae</taxon>
        <taxon>Streptophyta</taxon>
        <taxon>Embryophyta</taxon>
        <taxon>Tracheophyta</taxon>
        <taxon>Spermatophyta</taxon>
        <taxon>Magnoliopsida</taxon>
        <taxon>Liliopsida</taxon>
        <taxon>Poales</taxon>
        <taxon>Poaceae</taxon>
        <taxon>PACMAD clade</taxon>
        <taxon>Panicoideae</taxon>
        <taxon>Panicodae</taxon>
        <taxon>Paniceae</taxon>
        <taxon>Panicinae</taxon>
        <taxon>Panicum</taxon>
        <taxon>Panicum sect. Panicum</taxon>
    </lineage>
</organism>
<keyword evidence="2" id="KW-0238">DNA-binding</keyword>
<evidence type="ECO:0000313" key="6">
    <source>
        <dbReference type="EMBL" id="RLM60400.1"/>
    </source>
</evidence>
<evidence type="ECO:0000256" key="1">
    <source>
        <dbReference type="ARBA" id="ARBA00023015"/>
    </source>
</evidence>
<gene>
    <name evidence="6" type="ORF">C2845_PM14G05590</name>
</gene>
<dbReference type="GO" id="GO:0003677">
    <property type="term" value="F:DNA binding"/>
    <property type="evidence" value="ECO:0007669"/>
    <property type="project" value="UniProtKB-KW"/>
</dbReference>
<proteinExistence type="predicted"/>
<dbReference type="AlphaFoldDB" id="A0A3L6PM42"/>
<name>A0A3L6PM42_PANMI</name>
<keyword evidence="4" id="KW-0539">Nucleus</keyword>
<evidence type="ECO:0000259" key="5">
    <source>
        <dbReference type="PROSITE" id="PS51519"/>
    </source>
</evidence>
<protein>
    <submittedName>
        <fullName evidence="6">Protein RKD4-like</fullName>
    </submittedName>
</protein>
<keyword evidence="1" id="KW-0805">Transcription regulation</keyword>
<dbReference type="PROSITE" id="PS51519">
    <property type="entry name" value="RWP_RK"/>
    <property type="match status" value="1"/>
</dbReference>
<evidence type="ECO:0000256" key="2">
    <source>
        <dbReference type="ARBA" id="ARBA00023125"/>
    </source>
</evidence>
<dbReference type="InterPro" id="IPR003035">
    <property type="entry name" value="RWP-RK_dom"/>
</dbReference>
<keyword evidence="3" id="KW-0804">Transcription</keyword>
<evidence type="ECO:0000256" key="3">
    <source>
        <dbReference type="ARBA" id="ARBA00023163"/>
    </source>
</evidence>
<dbReference type="Pfam" id="PF02042">
    <property type="entry name" value="RWP-RK"/>
    <property type="match status" value="1"/>
</dbReference>
<accession>A0A3L6PM42</accession>
<evidence type="ECO:0000256" key="4">
    <source>
        <dbReference type="ARBA" id="ARBA00023242"/>
    </source>
</evidence>
<reference evidence="7" key="1">
    <citation type="journal article" date="2019" name="Nat. Commun.">
        <title>The genome of broomcorn millet.</title>
        <authorList>
            <person name="Zou C."/>
            <person name="Miki D."/>
            <person name="Li D."/>
            <person name="Tang Q."/>
            <person name="Xiao L."/>
            <person name="Rajput S."/>
            <person name="Deng P."/>
            <person name="Jia W."/>
            <person name="Huang R."/>
            <person name="Zhang M."/>
            <person name="Sun Y."/>
            <person name="Hu J."/>
            <person name="Fu X."/>
            <person name="Schnable P.S."/>
            <person name="Li F."/>
            <person name="Zhang H."/>
            <person name="Feng B."/>
            <person name="Zhu X."/>
            <person name="Liu R."/>
            <person name="Schnable J.C."/>
            <person name="Zhu J.-K."/>
            <person name="Zhang H."/>
        </authorList>
    </citation>
    <scope>NUCLEOTIDE SEQUENCE [LARGE SCALE GENOMIC DNA]</scope>
</reference>
<keyword evidence="7" id="KW-1185">Reference proteome</keyword>
<dbReference type="Proteomes" id="UP000275267">
    <property type="component" value="Unassembled WGS sequence"/>
</dbReference>
<feature type="domain" description="RWP-RK" evidence="5">
    <location>
        <begin position="1"/>
        <end position="83"/>
    </location>
</feature>
<sequence>MATRTTRLRASRPEWSDVRDVLHLRLKDAAAALNASTIYLRHLCHKNGFPRGWPGKKIRYLRATGKTFTLADIMETKKMTDEDMVRIHEPVVTNHPPGELATLNLIDKVGMQSSSE</sequence>
<dbReference type="EMBL" id="PQIB02000016">
    <property type="protein sequence ID" value="RLM60400.1"/>
    <property type="molecule type" value="Genomic_DNA"/>
</dbReference>